<sequence length="326" mass="37195">ESAPAHLLYICSDVGNEVFESLLSMICMYTRLELKGQRASKKCLHSGMLKQDFPYSKLKCMRGSLTENELQNVINEVIAKEKSVQEMESEFIMIKEMRALQTFFIKYTNCQSWKEAHERLNPGGDTGLLVFVDVAGFRGDVVHGKCKERFQSYVQRAMTAEAATTVNPTDKMVEVLNVDCLKLSPVIISEVPQFKGAELIFLDLPKNWTAENLKHFMRVMKGINLRNNIPETRYVIFPVSERVGSMVHQIMTIANVLKEMELQYDIAYYRNSEAIPKEQCLPNCSTFPVVVTKTTKVIQAENIFSARNEIGVKEKDSGIVYRRQKP</sequence>
<organism evidence="1 2">
    <name type="scientific">Paramuricea clavata</name>
    <name type="common">Red gorgonian</name>
    <name type="synonym">Violescent sea-whip</name>
    <dbReference type="NCBI Taxonomy" id="317549"/>
    <lineage>
        <taxon>Eukaryota</taxon>
        <taxon>Metazoa</taxon>
        <taxon>Cnidaria</taxon>
        <taxon>Anthozoa</taxon>
        <taxon>Octocorallia</taxon>
        <taxon>Malacalcyonacea</taxon>
        <taxon>Plexauridae</taxon>
        <taxon>Paramuricea</taxon>
    </lineage>
</organism>
<comment type="caution">
    <text evidence="1">The sequence shown here is derived from an EMBL/GenBank/DDBJ whole genome shotgun (WGS) entry which is preliminary data.</text>
</comment>
<dbReference type="Proteomes" id="UP001152795">
    <property type="component" value="Unassembled WGS sequence"/>
</dbReference>
<proteinExistence type="predicted"/>
<protein>
    <submittedName>
        <fullName evidence="1">Uncharacterized protein</fullName>
    </submittedName>
</protein>
<dbReference type="AlphaFoldDB" id="A0A6S7K1X1"/>
<accession>A0A6S7K1X1</accession>
<evidence type="ECO:0000313" key="2">
    <source>
        <dbReference type="Proteomes" id="UP001152795"/>
    </source>
</evidence>
<feature type="non-terminal residue" evidence="1">
    <location>
        <position position="1"/>
    </location>
</feature>
<evidence type="ECO:0000313" key="1">
    <source>
        <dbReference type="EMBL" id="CAB4038287.1"/>
    </source>
</evidence>
<dbReference type="OrthoDB" id="5989968at2759"/>
<dbReference type="EMBL" id="CACRXK020024027">
    <property type="protein sequence ID" value="CAB4038287.1"/>
    <property type="molecule type" value="Genomic_DNA"/>
</dbReference>
<feature type="non-terminal residue" evidence="1">
    <location>
        <position position="326"/>
    </location>
</feature>
<gene>
    <name evidence="1" type="ORF">PACLA_8A072877</name>
</gene>
<reference evidence="1" key="1">
    <citation type="submission" date="2020-04" db="EMBL/GenBank/DDBJ databases">
        <authorList>
            <person name="Alioto T."/>
            <person name="Alioto T."/>
            <person name="Gomez Garrido J."/>
        </authorList>
    </citation>
    <scope>NUCLEOTIDE SEQUENCE</scope>
    <source>
        <strain evidence="1">A484AB</strain>
    </source>
</reference>
<keyword evidence="2" id="KW-1185">Reference proteome</keyword>
<name>A0A6S7K1X1_PARCT</name>